<keyword evidence="4 6" id="KW-1133">Transmembrane helix</keyword>
<dbReference type="SUPFAM" id="SSF103473">
    <property type="entry name" value="MFS general substrate transporter"/>
    <property type="match status" value="2"/>
</dbReference>
<reference evidence="8" key="1">
    <citation type="submission" date="2022-07" db="EMBL/GenBank/DDBJ databases">
        <title>Taxonomy of Aspergillus series Nigri: significant species reduction supported by multi-species coalescent approaches.</title>
        <authorList>
            <person name="Bian C."/>
            <person name="Kusuya Y."/>
            <person name="Sklenar F."/>
            <person name="D'hooge E."/>
            <person name="Yaguchi T."/>
            <person name="Takahashi H."/>
            <person name="Hubka V."/>
        </authorList>
    </citation>
    <scope>NUCLEOTIDE SEQUENCE</scope>
    <source>
        <strain evidence="8">CBS 733.88</strain>
    </source>
</reference>
<dbReference type="PANTHER" id="PTHR48022:SF44">
    <property type="entry name" value="SUGAR TRANSPORTER, PUTATIVE (AFU_ORTHOLOGUE AFUA_4G14610)-RELATED"/>
    <property type="match status" value="1"/>
</dbReference>
<evidence type="ECO:0000313" key="9">
    <source>
        <dbReference type="Proteomes" id="UP001143548"/>
    </source>
</evidence>
<name>A0A9W6DR98_9EURO</name>
<dbReference type="PANTHER" id="PTHR48022">
    <property type="entry name" value="PLASTIDIC GLUCOSE TRANSPORTER 4"/>
    <property type="match status" value="1"/>
</dbReference>
<dbReference type="AlphaFoldDB" id="A0A9W6DR98"/>
<comment type="similarity">
    <text evidence="2">Belongs to the major facilitator superfamily. Sugar transporter (TC 2.A.1.1) family.</text>
</comment>
<accession>A0A9W6DR98</accession>
<feature type="transmembrane region" description="Helical" evidence="6">
    <location>
        <begin position="93"/>
        <end position="113"/>
    </location>
</feature>
<feature type="transmembrane region" description="Helical" evidence="6">
    <location>
        <begin position="260"/>
        <end position="278"/>
    </location>
</feature>
<dbReference type="PROSITE" id="PS50850">
    <property type="entry name" value="MFS"/>
    <property type="match status" value="1"/>
</dbReference>
<evidence type="ECO:0000256" key="2">
    <source>
        <dbReference type="ARBA" id="ARBA00010992"/>
    </source>
</evidence>
<evidence type="ECO:0000256" key="5">
    <source>
        <dbReference type="ARBA" id="ARBA00023136"/>
    </source>
</evidence>
<dbReference type="GO" id="GO:0016020">
    <property type="term" value="C:membrane"/>
    <property type="evidence" value="ECO:0007669"/>
    <property type="project" value="UniProtKB-SubCell"/>
</dbReference>
<evidence type="ECO:0000256" key="4">
    <source>
        <dbReference type="ARBA" id="ARBA00022989"/>
    </source>
</evidence>
<feature type="domain" description="Major facilitator superfamily (MFS) profile" evidence="7">
    <location>
        <begin position="19"/>
        <end position="345"/>
    </location>
</feature>
<proteinExistence type="inferred from homology"/>
<evidence type="ECO:0000256" key="6">
    <source>
        <dbReference type="SAM" id="Phobius"/>
    </source>
</evidence>
<evidence type="ECO:0000256" key="1">
    <source>
        <dbReference type="ARBA" id="ARBA00004141"/>
    </source>
</evidence>
<evidence type="ECO:0000259" key="7">
    <source>
        <dbReference type="PROSITE" id="PS50850"/>
    </source>
</evidence>
<dbReference type="Gene3D" id="1.20.1250.20">
    <property type="entry name" value="MFS general substrate transporter like domains"/>
    <property type="match status" value="2"/>
</dbReference>
<feature type="transmembrane region" description="Helical" evidence="6">
    <location>
        <begin position="133"/>
        <end position="150"/>
    </location>
</feature>
<comment type="caution">
    <text evidence="8">The sequence shown here is derived from an EMBL/GenBank/DDBJ whole genome shotgun (WGS) entry which is preliminary data.</text>
</comment>
<keyword evidence="3 6" id="KW-0812">Transmembrane</keyword>
<dbReference type="InterPro" id="IPR036259">
    <property type="entry name" value="MFS_trans_sf"/>
</dbReference>
<dbReference type="InterPro" id="IPR020846">
    <property type="entry name" value="MFS_dom"/>
</dbReference>
<feature type="transmembrane region" description="Helical" evidence="6">
    <location>
        <begin position="15"/>
        <end position="32"/>
    </location>
</feature>
<evidence type="ECO:0000313" key="8">
    <source>
        <dbReference type="EMBL" id="GKZ24591.1"/>
    </source>
</evidence>
<evidence type="ECO:0000256" key="3">
    <source>
        <dbReference type="ARBA" id="ARBA00022692"/>
    </source>
</evidence>
<dbReference type="GO" id="GO:0005351">
    <property type="term" value="F:carbohydrate:proton symporter activity"/>
    <property type="evidence" value="ECO:0007669"/>
    <property type="project" value="TreeGrafter"/>
</dbReference>
<sequence length="345" mass="37387">MAFTTLWKRLSSRQLNITIQIFSLIAIFFEGYDQGVMGGVNASPSYITEVGIGNGDGTVTDTTHEGDIVSIHYLGCIFGCFAGGWLADRIGRINGLLVGGLFALVGGALQAAAQSSDWIHAGYSEIKQSGLASGLNTVGIFGTIISAQIVDRLRRRVCVMLGSAVLFTIELVAGAVYEASLHHPDRAAHYAPVAVAMLFLLNIGYASTWGTIAFLIPTEIFPSDLRAQGNGFGITGWAIGVGMTTLVNPIMFDKIKSRSYFLLAGLNLVWIPVVYLFYPETCNRSLESIEALFSTDSPLNWKMEEAYRLDGGVLVGGDIDRMSDEYMEGDQEFPHRIDADRGSMK</sequence>
<dbReference type="EMBL" id="BROQ01000090">
    <property type="protein sequence ID" value="GKZ24591.1"/>
    <property type="molecule type" value="Genomic_DNA"/>
</dbReference>
<dbReference type="Proteomes" id="UP001143548">
    <property type="component" value="Unassembled WGS sequence"/>
</dbReference>
<feature type="transmembrane region" description="Helical" evidence="6">
    <location>
        <begin position="157"/>
        <end position="177"/>
    </location>
</feature>
<gene>
    <name evidence="8" type="ORF">AbraCBS73388_011578</name>
</gene>
<comment type="subcellular location">
    <subcellularLocation>
        <location evidence="1">Membrane</location>
        <topology evidence="1">Multi-pass membrane protein</topology>
    </subcellularLocation>
</comment>
<protein>
    <recommendedName>
        <fullName evidence="7">Major facilitator superfamily (MFS) profile domain-containing protein</fullName>
    </recommendedName>
</protein>
<dbReference type="InterPro" id="IPR050360">
    <property type="entry name" value="MFS_Sugar_Transporters"/>
</dbReference>
<feature type="transmembrane region" description="Helical" evidence="6">
    <location>
        <begin position="189"/>
        <end position="216"/>
    </location>
</feature>
<keyword evidence="5 6" id="KW-0472">Membrane</keyword>
<dbReference type="InterPro" id="IPR005828">
    <property type="entry name" value="MFS_sugar_transport-like"/>
</dbReference>
<organism evidence="8 9">
    <name type="scientific">Aspergillus brasiliensis</name>
    <dbReference type="NCBI Taxonomy" id="319629"/>
    <lineage>
        <taxon>Eukaryota</taxon>
        <taxon>Fungi</taxon>
        <taxon>Dikarya</taxon>
        <taxon>Ascomycota</taxon>
        <taxon>Pezizomycotina</taxon>
        <taxon>Eurotiomycetes</taxon>
        <taxon>Eurotiomycetidae</taxon>
        <taxon>Eurotiales</taxon>
        <taxon>Aspergillaceae</taxon>
        <taxon>Aspergillus</taxon>
        <taxon>Aspergillus subgen. Circumdati</taxon>
    </lineage>
</organism>
<dbReference type="Pfam" id="PF00083">
    <property type="entry name" value="Sugar_tr"/>
    <property type="match status" value="2"/>
</dbReference>
<feature type="transmembrane region" description="Helical" evidence="6">
    <location>
        <begin position="68"/>
        <end position="86"/>
    </location>
</feature>